<dbReference type="InterPro" id="IPR050469">
    <property type="entry name" value="Diguanylate_Cyclase"/>
</dbReference>
<dbReference type="InterPro" id="IPR011006">
    <property type="entry name" value="CheY-like_superfamily"/>
</dbReference>
<keyword evidence="4" id="KW-0597">Phosphoprotein</keyword>
<dbReference type="Gene3D" id="3.40.50.2300">
    <property type="match status" value="2"/>
</dbReference>
<dbReference type="AlphaFoldDB" id="A0A7T4R1U3"/>
<evidence type="ECO:0000259" key="7">
    <source>
        <dbReference type="PROSITE" id="PS50887"/>
    </source>
</evidence>
<dbReference type="SMART" id="SM00448">
    <property type="entry name" value="REC"/>
    <property type="match status" value="2"/>
</dbReference>
<dbReference type="InterPro" id="IPR000160">
    <property type="entry name" value="GGDEF_dom"/>
</dbReference>
<evidence type="ECO:0000313" key="8">
    <source>
        <dbReference type="EMBL" id="QQD18810.1"/>
    </source>
</evidence>
<dbReference type="GO" id="GO:0043709">
    <property type="term" value="P:cell adhesion involved in single-species biofilm formation"/>
    <property type="evidence" value="ECO:0007669"/>
    <property type="project" value="TreeGrafter"/>
</dbReference>
<feature type="modified residue" description="4-aspartylphosphate" evidence="4">
    <location>
        <position position="176"/>
    </location>
</feature>
<evidence type="ECO:0000256" key="3">
    <source>
        <dbReference type="ARBA" id="ARBA00034247"/>
    </source>
</evidence>
<name>A0A7T4R1U3_9GAMM</name>
<dbReference type="GO" id="GO:0000160">
    <property type="term" value="P:phosphorelay signal transduction system"/>
    <property type="evidence" value="ECO:0007669"/>
    <property type="project" value="InterPro"/>
</dbReference>
<dbReference type="CDD" id="cd01949">
    <property type="entry name" value="GGDEF"/>
    <property type="match status" value="1"/>
</dbReference>
<keyword evidence="9" id="KW-1185">Reference proteome</keyword>
<dbReference type="PANTHER" id="PTHR45138:SF9">
    <property type="entry name" value="DIGUANYLATE CYCLASE DGCM-RELATED"/>
    <property type="match status" value="1"/>
</dbReference>
<protein>
    <recommendedName>
        <fullName evidence="2">diguanylate cyclase</fullName>
        <ecNumber evidence="2">2.7.7.65</ecNumber>
    </recommendedName>
</protein>
<dbReference type="Pfam" id="PF00072">
    <property type="entry name" value="Response_reg"/>
    <property type="match status" value="2"/>
</dbReference>
<comment type="cofactor">
    <cofactor evidence="1">
        <name>Mg(2+)</name>
        <dbReference type="ChEBI" id="CHEBI:18420"/>
    </cofactor>
</comment>
<dbReference type="NCBIfam" id="TIGR00254">
    <property type="entry name" value="GGDEF"/>
    <property type="match status" value="1"/>
</dbReference>
<dbReference type="FunFam" id="3.30.70.270:FF:000001">
    <property type="entry name" value="Diguanylate cyclase domain protein"/>
    <property type="match status" value="1"/>
</dbReference>
<evidence type="ECO:0000256" key="5">
    <source>
        <dbReference type="SAM" id="MobiDB-lite"/>
    </source>
</evidence>
<dbReference type="GO" id="GO:0052621">
    <property type="term" value="F:diguanylate cyclase activity"/>
    <property type="evidence" value="ECO:0007669"/>
    <property type="project" value="UniProtKB-EC"/>
</dbReference>
<sequence length="429" mass="47689">MPKVLVVEDNRSLASMAKAMIEDIPGFEVVVTANGTEARSRAQEDPEGFSVALVDLNLPDAPNGEIVPVLQSLSIPVIVLTGYFGEELRTKMVDLGVVDYVLKKNISAYEYVAGLVKRVHLNRNTKVLVVDDSPSVLSMLTRYLNIQCLKVITATNGAEALQRIGEHPDIKLVLTDYNMPVMDGFELILQLRARQHKDQLAIIGLSSSGEGRLSAHFLKSGANDFISKPFSYEELLCRVNQNLDYLDQIAEIRDAANRDYLTKLYNRRHFFITGRPLFHQTVFQQKPVGVAMLDIDYFKRINDQYGHDAGDIALRHLAAMLSTEFSDSLVARFGGEEFCLLICDDPDTTRHKLDAFRERVSQSPVSQDGHHFSFQVSIGYASSVSESLDALISAADANLYQAKEQGRNRVVSDSDATESQAASASTRRR</sequence>
<dbReference type="KEGG" id="snan:I6N98_02795"/>
<feature type="domain" description="Response regulatory" evidence="6">
    <location>
        <begin position="126"/>
        <end position="243"/>
    </location>
</feature>
<dbReference type="SUPFAM" id="SSF52172">
    <property type="entry name" value="CheY-like"/>
    <property type="match status" value="2"/>
</dbReference>
<evidence type="ECO:0000256" key="1">
    <source>
        <dbReference type="ARBA" id="ARBA00001946"/>
    </source>
</evidence>
<feature type="modified residue" description="4-aspartylphosphate" evidence="4">
    <location>
        <position position="55"/>
    </location>
</feature>
<accession>A0A7T4R1U3</accession>
<dbReference type="PROSITE" id="PS50110">
    <property type="entry name" value="RESPONSE_REGULATORY"/>
    <property type="match status" value="2"/>
</dbReference>
<dbReference type="PANTHER" id="PTHR45138">
    <property type="entry name" value="REGULATORY COMPONENTS OF SENSORY TRANSDUCTION SYSTEM"/>
    <property type="match status" value="1"/>
</dbReference>
<proteinExistence type="predicted"/>
<organism evidence="8 9">
    <name type="scientific">Spongiibacter nanhainus</name>
    <dbReference type="NCBI Taxonomy" id="2794344"/>
    <lineage>
        <taxon>Bacteria</taxon>
        <taxon>Pseudomonadati</taxon>
        <taxon>Pseudomonadota</taxon>
        <taxon>Gammaproteobacteria</taxon>
        <taxon>Cellvibrionales</taxon>
        <taxon>Spongiibacteraceae</taxon>
        <taxon>Spongiibacter</taxon>
    </lineage>
</organism>
<dbReference type="Gene3D" id="3.30.70.270">
    <property type="match status" value="1"/>
</dbReference>
<feature type="region of interest" description="Disordered" evidence="5">
    <location>
        <begin position="404"/>
        <end position="429"/>
    </location>
</feature>
<evidence type="ECO:0000256" key="2">
    <source>
        <dbReference type="ARBA" id="ARBA00012528"/>
    </source>
</evidence>
<evidence type="ECO:0000313" key="9">
    <source>
        <dbReference type="Proteomes" id="UP000596063"/>
    </source>
</evidence>
<evidence type="ECO:0000259" key="6">
    <source>
        <dbReference type="PROSITE" id="PS50110"/>
    </source>
</evidence>
<dbReference type="InterPro" id="IPR001789">
    <property type="entry name" value="Sig_transdc_resp-reg_receiver"/>
</dbReference>
<dbReference type="InterPro" id="IPR029787">
    <property type="entry name" value="Nucleotide_cyclase"/>
</dbReference>
<dbReference type="GO" id="GO:0005886">
    <property type="term" value="C:plasma membrane"/>
    <property type="evidence" value="ECO:0007669"/>
    <property type="project" value="TreeGrafter"/>
</dbReference>
<dbReference type="Pfam" id="PF00990">
    <property type="entry name" value="GGDEF"/>
    <property type="match status" value="1"/>
</dbReference>
<feature type="domain" description="GGDEF" evidence="7">
    <location>
        <begin position="286"/>
        <end position="415"/>
    </location>
</feature>
<dbReference type="SMART" id="SM00267">
    <property type="entry name" value="GGDEF"/>
    <property type="match status" value="1"/>
</dbReference>
<gene>
    <name evidence="8" type="ORF">I6N98_02795</name>
</gene>
<dbReference type="Proteomes" id="UP000596063">
    <property type="component" value="Chromosome"/>
</dbReference>
<dbReference type="EC" id="2.7.7.65" evidence="2"/>
<evidence type="ECO:0000256" key="4">
    <source>
        <dbReference type="PROSITE-ProRule" id="PRU00169"/>
    </source>
</evidence>
<dbReference type="GO" id="GO:1902201">
    <property type="term" value="P:negative regulation of bacterial-type flagellum-dependent cell motility"/>
    <property type="evidence" value="ECO:0007669"/>
    <property type="project" value="TreeGrafter"/>
</dbReference>
<dbReference type="RefSeq" id="WP_198570299.1">
    <property type="nucleotide sequence ID" value="NZ_CP066167.1"/>
</dbReference>
<dbReference type="EMBL" id="CP066167">
    <property type="protein sequence ID" value="QQD18810.1"/>
    <property type="molecule type" value="Genomic_DNA"/>
</dbReference>
<feature type="domain" description="Response regulatory" evidence="6">
    <location>
        <begin position="3"/>
        <end position="118"/>
    </location>
</feature>
<dbReference type="InterPro" id="IPR043128">
    <property type="entry name" value="Rev_trsase/Diguanyl_cyclase"/>
</dbReference>
<dbReference type="SUPFAM" id="SSF55073">
    <property type="entry name" value="Nucleotide cyclase"/>
    <property type="match status" value="1"/>
</dbReference>
<comment type="catalytic activity">
    <reaction evidence="3">
        <text>2 GTP = 3',3'-c-di-GMP + 2 diphosphate</text>
        <dbReference type="Rhea" id="RHEA:24898"/>
        <dbReference type="ChEBI" id="CHEBI:33019"/>
        <dbReference type="ChEBI" id="CHEBI:37565"/>
        <dbReference type="ChEBI" id="CHEBI:58805"/>
        <dbReference type="EC" id="2.7.7.65"/>
    </reaction>
</comment>
<reference evidence="8 9" key="1">
    <citation type="submission" date="2020-12" db="EMBL/GenBank/DDBJ databases">
        <authorList>
            <person name="Shan Y."/>
        </authorList>
    </citation>
    <scope>NUCLEOTIDE SEQUENCE [LARGE SCALE GENOMIC DNA]</scope>
    <source>
        <strain evidence="9">csc3.9</strain>
    </source>
</reference>
<feature type="compositionally biased region" description="Polar residues" evidence="5">
    <location>
        <begin position="417"/>
        <end position="429"/>
    </location>
</feature>
<dbReference type="PROSITE" id="PS50887">
    <property type="entry name" value="GGDEF"/>
    <property type="match status" value="1"/>
</dbReference>